<evidence type="ECO:0000313" key="1">
    <source>
        <dbReference type="EMBL" id="MDT7041747.1"/>
    </source>
</evidence>
<sequence>MEHDEELVFERVLDALDLPDPDRETKEKIMKTVFFILVAREIGMFHASIPGIFLDDLTNE</sequence>
<dbReference type="RefSeq" id="WP_313832095.1">
    <property type="nucleotide sequence ID" value="NZ_JAQOUE010000001.1"/>
</dbReference>
<dbReference type="EMBL" id="JAQOUE010000001">
    <property type="protein sequence ID" value="MDT7041747.1"/>
    <property type="molecule type" value="Genomic_DNA"/>
</dbReference>
<accession>A0ABU3K5Q5</accession>
<comment type="caution">
    <text evidence="1">The sequence shown here is derived from an EMBL/GenBank/DDBJ whole genome shotgun (WGS) entry which is preliminary data.</text>
</comment>
<dbReference type="Proteomes" id="UP001250932">
    <property type="component" value="Unassembled WGS sequence"/>
</dbReference>
<proteinExistence type="predicted"/>
<name>A0ABU3K5Q5_9BACT</name>
<protein>
    <submittedName>
        <fullName evidence="1">Uncharacterized protein</fullName>
    </submittedName>
</protein>
<organism evidence="1 2">
    <name type="scientific">Candidatus Nitronereus thalassa</name>
    <dbReference type="NCBI Taxonomy" id="3020898"/>
    <lineage>
        <taxon>Bacteria</taxon>
        <taxon>Pseudomonadati</taxon>
        <taxon>Nitrospirota</taxon>
        <taxon>Nitrospiria</taxon>
        <taxon>Nitrospirales</taxon>
        <taxon>Nitrospiraceae</taxon>
        <taxon>Candidatus Nitronereus</taxon>
    </lineage>
</organism>
<keyword evidence="2" id="KW-1185">Reference proteome</keyword>
<reference evidence="1 2" key="1">
    <citation type="journal article" date="2023" name="ISME J.">
        <title>Cultivation and genomic characterization of novel and ubiquitous marine nitrite-oxidizing bacteria from the Nitrospirales.</title>
        <authorList>
            <person name="Mueller A.J."/>
            <person name="Daebeler A."/>
            <person name="Herbold C.W."/>
            <person name="Kirkegaard R.H."/>
            <person name="Daims H."/>
        </authorList>
    </citation>
    <scope>NUCLEOTIDE SEQUENCE [LARGE SCALE GENOMIC DNA]</scope>
    <source>
        <strain evidence="1 2">EB</strain>
    </source>
</reference>
<evidence type="ECO:0000313" key="2">
    <source>
        <dbReference type="Proteomes" id="UP001250932"/>
    </source>
</evidence>
<gene>
    <name evidence="1" type="ORF">PPG34_05245</name>
</gene>